<dbReference type="RefSeq" id="WP_146318049.1">
    <property type="nucleotide sequence ID" value="NZ_CP042305.1"/>
</dbReference>
<dbReference type="KEGG" id="huw:FPZ11_02335"/>
<evidence type="ECO:0000259" key="1">
    <source>
        <dbReference type="Pfam" id="PF01636"/>
    </source>
</evidence>
<name>A0A5B8M1H3_9MICO</name>
<sequence length="257" mass="28187">MNHDGADGEPEQLLTGGNVTAVSRRGDAVLRASGPWTPSVHAVLVHAREAGLTWVPQPLGIAPDGREVLEFIDGTVPAYPMPEWVWAESVLVSAAKALRAWHDATAGYLPPDAVWRLPSHSPVEVVCHNDFAQYNLVFDVEHGEPRFVGAIDFDTMSPGPRIWDLAYLAYRLVPYLGDADRGQPGSSERSARLRLLLHAYGTEHTQAEMLECMADRLVELAEFTEENAAASGRTDLLDHAALYREDAARIRADASRD</sequence>
<protein>
    <submittedName>
        <fullName evidence="2">Aminoglycoside phosphotransferase family protein</fullName>
    </submittedName>
</protein>
<dbReference type="SUPFAM" id="SSF56112">
    <property type="entry name" value="Protein kinase-like (PK-like)"/>
    <property type="match status" value="1"/>
</dbReference>
<keyword evidence="3" id="KW-1185">Reference proteome</keyword>
<gene>
    <name evidence="2" type="ORF">FPZ11_02335</name>
</gene>
<proteinExistence type="predicted"/>
<dbReference type="Gene3D" id="3.90.1200.10">
    <property type="match status" value="1"/>
</dbReference>
<dbReference type="OrthoDB" id="236897at2"/>
<dbReference type="EMBL" id="CP042305">
    <property type="protein sequence ID" value="QDZ13784.1"/>
    <property type="molecule type" value="Genomic_DNA"/>
</dbReference>
<reference evidence="2 3" key="1">
    <citation type="submission" date="2019-07" db="EMBL/GenBank/DDBJ databases">
        <title>Full genome sequence of Humibacter sp. WJ7-1.</title>
        <authorList>
            <person name="Im W.-T."/>
        </authorList>
    </citation>
    <scope>NUCLEOTIDE SEQUENCE [LARGE SCALE GENOMIC DNA]</scope>
    <source>
        <strain evidence="2 3">WJ7-1</strain>
    </source>
</reference>
<feature type="domain" description="Aminoglycoside phosphotransferase" evidence="1">
    <location>
        <begin position="117"/>
        <end position="172"/>
    </location>
</feature>
<dbReference type="Pfam" id="PF01636">
    <property type="entry name" value="APH"/>
    <property type="match status" value="1"/>
</dbReference>
<dbReference type="AlphaFoldDB" id="A0A5B8M1H3"/>
<dbReference type="InterPro" id="IPR011009">
    <property type="entry name" value="Kinase-like_dom_sf"/>
</dbReference>
<dbReference type="GO" id="GO:0016740">
    <property type="term" value="F:transferase activity"/>
    <property type="evidence" value="ECO:0007669"/>
    <property type="project" value="UniProtKB-KW"/>
</dbReference>
<organism evidence="2 3">
    <name type="scientific">Humibacter ginsenosidimutans</name>
    <dbReference type="NCBI Taxonomy" id="2599293"/>
    <lineage>
        <taxon>Bacteria</taxon>
        <taxon>Bacillati</taxon>
        <taxon>Actinomycetota</taxon>
        <taxon>Actinomycetes</taxon>
        <taxon>Micrococcales</taxon>
        <taxon>Microbacteriaceae</taxon>
        <taxon>Humibacter</taxon>
    </lineage>
</organism>
<keyword evidence="2" id="KW-0808">Transferase</keyword>
<accession>A0A5B8M1H3</accession>
<evidence type="ECO:0000313" key="2">
    <source>
        <dbReference type="EMBL" id="QDZ13784.1"/>
    </source>
</evidence>
<dbReference type="InterPro" id="IPR002575">
    <property type="entry name" value="Aminoglycoside_PTrfase"/>
</dbReference>
<evidence type="ECO:0000313" key="3">
    <source>
        <dbReference type="Proteomes" id="UP000320216"/>
    </source>
</evidence>
<dbReference type="Proteomes" id="UP000320216">
    <property type="component" value="Chromosome"/>
</dbReference>